<dbReference type="Proteomes" id="UP000272942">
    <property type="component" value="Unassembled WGS sequence"/>
</dbReference>
<reference evidence="1 2" key="2">
    <citation type="submission" date="2018-11" db="EMBL/GenBank/DDBJ databases">
        <authorList>
            <consortium name="Pathogen Informatics"/>
        </authorList>
    </citation>
    <scope>NUCLEOTIDE SEQUENCE [LARGE SCALE GENOMIC DNA]</scope>
    <source>
        <strain evidence="1 2">Egypt</strain>
    </source>
</reference>
<gene>
    <name evidence="1" type="ORF">ECPE_LOCUS700</name>
</gene>
<reference evidence="3" key="1">
    <citation type="submission" date="2016-06" db="UniProtKB">
        <authorList>
            <consortium name="WormBaseParasite"/>
        </authorList>
    </citation>
    <scope>IDENTIFICATION</scope>
</reference>
<dbReference type="EMBL" id="UZAN01002766">
    <property type="protein sequence ID" value="VDP27314.1"/>
    <property type="molecule type" value="Genomic_DNA"/>
</dbReference>
<dbReference type="OrthoDB" id="6285467at2759"/>
<dbReference type="WBParaSite" id="ECPE_0000070001-mRNA-1">
    <property type="protein sequence ID" value="ECPE_0000070001-mRNA-1"/>
    <property type="gene ID" value="ECPE_0000070001"/>
</dbReference>
<evidence type="ECO:0000313" key="2">
    <source>
        <dbReference type="Proteomes" id="UP000272942"/>
    </source>
</evidence>
<keyword evidence="2" id="KW-1185">Reference proteome</keyword>
<organism evidence="3">
    <name type="scientific">Echinostoma caproni</name>
    <dbReference type="NCBI Taxonomy" id="27848"/>
    <lineage>
        <taxon>Eukaryota</taxon>
        <taxon>Metazoa</taxon>
        <taxon>Spiralia</taxon>
        <taxon>Lophotrochozoa</taxon>
        <taxon>Platyhelminthes</taxon>
        <taxon>Trematoda</taxon>
        <taxon>Digenea</taxon>
        <taxon>Plagiorchiida</taxon>
        <taxon>Echinostomata</taxon>
        <taxon>Echinostomatoidea</taxon>
        <taxon>Echinostomatidae</taxon>
        <taxon>Echinostoma</taxon>
    </lineage>
</organism>
<evidence type="ECO:0000313" key="1">
    <source>
        <dbReference type="EMBL" id="VDP27314.1"/>
    </source>
</evidence>
<sequence>MQQRKLPRRFQWLTVVTYSEAEATTAQAHLAQDLQRMRSHIVTLFDGDEVEPGASIRVKAVFGLGKPRQDNSSRPPEVVLRAESVTKAILPKLNGTPVRFLRDLDPDQRSKLKTALMELRERRAKRETDLCMRDFRVHRKRPQLR</sequence>
<dbReference type="AlphaFoldDB" id="A0A183A165"/>
<proteinExistence type="predicted"/>
<evidence type="ECO:0000313" key="3">
    <source>
        <dbReference type="WBParaSite" id="ECPE_0000070001-mRNA-1"/>
    </source>
</evidence>
<protein>
    <submittedName>
        <fullName evidence="3">Ribosome-associated protein</fullName>
    </submittedName>
</protein>
<accession>A0A183A165</accession>
<name>A0A183A165_9TREM</name>